<evidence type="ECO:0000256" key="2">
    <source>
        <dbReference type="ARBA" id="ARBA00023027"/>
    </source>
</evidence>
<feature type="domain" description="3-hydroxyisobutyrate dehydrogenase-like NAD-binding" evidence="5">
    <location>
        <begin position="163"/>
        <end position="283"/>
    </location>
</feature>
<dbReference type="InterPro" id="IPR013328">
    <property type="entry name" value="6PGD_dom2"/>
</dbReference>
<evidence type="ECO:0000313" key="7">
    <source>
        <dbReference type="Proteomes" id="UP000681425"/>
    </source>
</evidence>
<dbReference type="GO" id="GO:0051287">
    <property type="term" value="F:NAD binding"/>
    <property type="evidence" value="ECO:0007669"/>
    <property type="project" value="InterPro"/>
</dbReference>
<dbReference type="Gene3D" id="1.10.1040.10">
    <property type="entry name" value="N-(1-d-carboxylethyl)-l-norvaline Dehydrogenase, domain 2"/>
    <property type="match status" value="1"/>
</dbReference>
<keyword evidence="2" id="KW-0520">NAD</keyword>
<dbReference type="PANTHER" id="PTHR22981">
    <property type="entry name" value="3-HYDROXYISOBUTYRATE DEHYDROGENASE-RELATED"/>
    <property type="match status" value="1"/>
</dbReference>
<dbReference type="InterPro" id="IPR006115">
    <property type="entry name" value="6PGDH_NADP-bd"/>
</dbReference>
<feature type="domain" description="6-phosphogluconate dehydrogenase NADP-binding" evidence="4">
    <location>
        <begin position="2"/>
        <end position="160"/>
    </location>
</feature>
<gene>
    <name evidence="6" type="ORF">KFK14_10940</name>
</gene>
<keyword evidence="7" id="KW-1185">Reference proteome</keyword>
<dbReference type="EMBL" id="CP073910">
    <property type="protein sequence ID" value="QUT07847.1"/>
    <property type="molecule type" value="Genomic_DNA"/>
</dbReference>
<organism evidence="6 7">
    <name type="scientific">Sphingobium phenoxybenzoativorans</name>
    <dbReference type="NCBI Taxonomy" id="1592790"/>
    <lineage>
        <taxon>Bacteria</taxon>
        <taxon>Pseudomonadati</taxon>
        <taxon>Pseudomonadota</taxon>
        <taxon>Alphaproteobacteria</taxon>
        <taxon>Sphingomonadales</taxon>
        <taxon>Sphingomonadaceae</taxon>
        <taxon>Sphingobium</taxon>
    </lineage>
</organism>
<evidence type="ECO:0000259" key="5">
    <source>
        <dbReference type="Pfam" id="PF14833"/>
    </source>
</evidence>
<evidence type="ECO:0000256" key="1">
    <source>
        <dbReference type="ARBA" id="ARBA00023002"/>
    </source>
</evidence>
<dbReference type="AlphaFoldDB" id="A0A975KB82"/>
<accession>A0A975KB82</accession>
<dbReference type="Gene3D" id="3.40.50.720">
    <property type="entry name" value="NAD(P)-binding Rossmann-like Domain"/>
    <property type="match status" value="1"/>
</dbReference>
<dbReference type="KEGG" id="spph:KFK14_10940"/>
<dbReference type="PIRSF" id="PIRSF000103">
    <property type="entry name" value="HIBADH"/>
    <property type="match status" value="1"/>
</dbReference>
<dbReference type="InterPro" id="IPR015815">
    <property type="entry name" value="HIBADH-related"/>
</dbReference>
<evidence type="ECO:0000256" key="3">
    <source>
        <dbReference type="PIRSR" id="PIRSR000103-1"/>
    </source>
</evidence>
<dbReference type="PANTHER" id="PTHR22981:SF7">
    <property type="entry name" value="3-HYDROXYISOBUTYRATE DEHYDROGENASE, MITOCHONDRIAL"/>
    <property type="match status" value="1"/>
</dbReference>
<dbReference type="RefSeq" id="WP_070154527.1">
    <property type="nucleotide sequence ID" value="NZ_CP073910.1"/>
</dbReference>
<dbReference type="SUPFAM" id="SSF51735">
    <property type="entry name" value="NAD(P)-binding Rossmann-fold domains"/>
    <property type="match status" value="1"/>
</dbReference>
<feature type="active site" evidence="3">
    <location>
        <position position="169"/>
    </location>
</feature>
<name>A0A975KB82_9SPHN</name>
<keyword evidence="1" id="KW-0560">Oxidoreductase</keyword>
<dbReference type="GO" id="GO:0050661">
    <property type="term" value="F:NADP binding"/>
    <property type="evidence" value="ECO:0007669"/>
    <property type="project" value="InterPro"/>
</dbReference>
<dbReference type="Pfam" id="PF03446">
    <property type="entry name" value="NAD_binding_2"/>
    <property type="match status" value="1"/>
</dbReference>
<dbReference type="GO" id="GO:0016616">
    <property type="term" value="F:oxidoreductase activity, acting on the CH-OH group of donors, NAD or NADP as acceptor"/>
    <property type="evidence" value="ECO:0007669"/>
    <property type="project" value="TreeGrafter"/>
</dbReference>
<dbReference type="OrthoDB" id="9812907at2"/>
<dbReference type="InterPro" id="IPR008927">
    <property type="entry name" value="6-PGluconate_DH-like_C_sf"/>
</dbReference>
<dbReference type="InterPro" id="IPR029154">
    <property type="entry name" value="HIBADH-like_NADP-bd"/>
</dbReference>
<dbReference type="Pfam" id="PF14833">
    <property type="entry name" value="NAD_binding_11"/>
    <property type="match status" value="1"/>
</dbReference>
<sequence length="303" mass="31402">MKLGYVGVGSMGGALATRLCSSHQVDVFDLSATAVAKLEAEGAKGLPSARDVGAANDIVFICLQTSDQVRKAIFGENGIAAGMKPGGMIVDQTTGDAFQTRAMAAELEAMGIDLIDVPVSGGPQYAIAGTIALMAGGSDAQFARIKPVLETISPNIFHCGPVGSGHVMKVTNNLLAASQRLLTFEVVALAVKNGLNPKTVVEAMLKGSGRNYVLDVTFQRHILPGKLHQGFTLGLMHKDVKLATKLAADSEVPLLIGGLVDEYYGAIINDLGADAEVNMALRYIEDAAGAHVCPEGASADPDA</sequence>
<protein>
    <submittedName>
        <fullName evidence="6">NAD(P)-dependent oxidoreductase</fullName>
    </submittedName>
</protein>
<reference evidence="6" key="1">
    <citation type="submission" date="2021-04" db="EMBL/GenBank/DDBJ databases">
        <title>Isolation of p-tert-butylphenol degrading bacteria Sphingobium phenoxybenzoativorans Tas13 from active sludge.</title>
        <authorList>
            <person name="Li Y."/>
        </authorList>
    </citation>
    <scope>NUCLEOTIDE SEQUENCE</scope>
    <source>
        <strain evidence="6">Tas13</strain>
    </source>
</reference>
<evidence type="ECO:0000259" key="4">
    <source>
        <dbReference type="Pfam" id="PF03446"/>
    </source>
</evidence>
<dbReference type="SUPFAM" id="SSF48179">
    <property type="entry name" value="6-phosphogluconate dehydrogenase C-terminal domain-like"/>
    <property type="match status" value="1"/>
</dbReference>
<proteinExistence type="predicted"/>
<dbReference type="Proteomes" id="UP000681425">
    <property type="component" value="Chromosome"/>
</dbReference>
<evidence type="ECO:0000313" key="6">
    <source>
        <dbReference type="EMBL" id="QUT07847.1"/>
    </source>
</evidence>
<dbReference type="InterPro" id="IPR036291">
    <property type="entry name" value="NAD(P)-bd_dom_sf"/>
</dbReference>